<proteinExistence type="predicted"/>
<dbReference type="OrthoDB" id="2136129at2"/>
<keyword evidence="3" id="KW-1185">Reference proteome</keyword>
<reference evidence="3" key="1">
    <citation type="submission" date="2017-04" db="EMBL/GenBank/DDBJ databases">
        <authorList>
            <person name="Varghese N."/>
            <person name="Submissions S."/>
        </authorList>
    </citation>
    <scope>NUCLEOTIDE SEQUENCE [LARGE SCALE GENOMIC DNA]</scope>
    <source>
        <strain evidence="3">DSM 21500</strain>
    </source>
</reference>
<organism evidence="2 3">
    <name type="scientific">Aerococcus suis</name>
    <dbReference type="NCBI Taxonomy" id="371602"/>
    <lineage>
        <taxon>Bacteria</taxon>
        <taxon>Bacillati</taxon>
        <taxon>Bacillota</taxon>
        <taxon>Bacilli</taxon>
        <taxon>Lactobacillales</taxon>
        <taxon>Aerococcaceae</taxon>
        <taxon>Aerococcus</taxon>
    </lineage>
</organism>
<sequence>MSLVTLIAELWRFIKDNIWKILIGALAMALVTIGIRFLLNQRVEDVYFKTNEEITKEKVQESYDLLSEVYEQEPAEFSFIAMSEKDSDLLDNSFVIDEYLTRDDIVKEVEDKTGVEISDTLDAEENIGFEKTSDFRGGVAALRNTSTDEITLRVMVGKTAEDNLKVAKAYLEILENNDVPFLETFQLTPLTEVEIGENLPEDSLDKVPTQATLGTFQLAPSLSSYVMYGVLGFILGTFIVIAILFVIHLFSSKITYAFDYAWDFEDYHYLLNRKKESTAEIAEIANYPQELNRVLLSEEAFNSDDAKLSIKESTLAEVSEHPDEVTLFIQSGQTSKKWFKKQHQLAKLYHLTVKIIHIY</sequence>
<accession>A0A1W1Y3U8</accession>
<evidence type="ECO:0000313" key="3">
    <source>
        <dbReference type="Proteomes" id="UP000243884"/>
    </source>
</evidence>
<dbReference type="STRING" id="371602.SAMN04487984_0283"/>
<keyword evidence="1" id="KW-0812">Transmembrane</keyword>
<evidence type="ECO:0000256" key="1">
    <source>
        <dbReference type="SAM" id="Phobius"/>
    </source>
</evidence>
<gene>
    <name evidence="2" type="ORF">SAMN04487984_0283</name>
</gene>
<keyword evidence="1" id="KW-0472">Membrane</keyword>
<protein>
    <submittedName>
        <fullName evidence="2">Uncharacterized protein</fullName>
    </submittedName>
</protein>
<name>A0A1W1Y3U8_9LACT</name>
<dbReference type="EMBL" id="FWXK01000001">
    <property type="protein sequence ID" value="SMC30804.1"/>
    <property type="molecule type" value="Genomic_DNA"/>
</dbReference>
<dbReference type="Proteomes" id="UP000243884">
    <property type="component" value="Unassembled WGS sequence"/>
</dbReference>
<dbReference type="RefSeq" id="WP_084097886.1">
    <property type="nucleotide sequence ID" value="NZ_FWXK01000001.1"/>
</dbReference>
<feature type="transmembrane region" description="Helical" evidence="1">
    <location>
        <begin position="18"/>
        <end position="39"/>
    </location>
</feature>
<feature type="transmembrane region" description="Helical" evidence="1">
    <location>
        <begin position="225"/>
        <end position="250"/>
    </location>
</feature>
<evidence type="ECO:0000313" key="2">
    <source>
        <dbReference type="EMBL" id="SMC30804.1"/>
    </source>
</evidence>
<keyword evidence="1" id="KW-1133">Transmembrane helix</keyword>
<dbReference type="AlphaFoldDB" id="A0A1W1Y3U8"/>